<feature type="active site" evidence="13">
    <location>
        <position position="141"/>
    </location>
</feature>
<keyword evidence="10 13" id="KW-0233">DNA recombination</keyword>
<organism evidence="15 16">
    <name type="scientific">Candidatus Dojkabacteria bacterium</name>
    <dbReference type="NCBI Taxonomy" id="2099670"/>
    <lineage>
        <taxon>Bacteria</taxon>
        <taxon>Candidatus Dojkabacteria</taxon>
    </lineage>
</organism>
<dbReference type="GO" id="GO:0006281">
    <property type="term" value="P:DNA repair"/>
    <property type="evidence" value="ECO:0007669"/>
    <property type="project" value="UniProtKB-UniRule"/>
</dbReference>
<protein>
    <recommendedName>
        <fullName evidence="13 14">Crossover junction endodeoxyribonuclease RuvC</fullName>
        <ecNumber evidence="13 14">3.1.21.10</ecNumber>
    </recommendedName>
    <alternativeName>
        <fullName evidence="13">Holliday junction nuclease RuvC</fullName>
    </alternativeName>
    <alternativeName>
        <fullName evidence="13">Holliday junction resolvase RuvC</fullName>
    </alternativeName>
</protein>
<dbReference type="PRINTS" id="PR00696">
    <property type="entry name" value="RSOLVASERUVC"/>
</dbReference>
<keyword evidence="7 13" id="KW-0378">Hydrolase</keyword>
<keyword evidence="9 13" id="KW-0238">DNA-binding</keyword>
<dbReference type="PANTHER" id="PTHR30194">
    <property type="entry name" value="CROSSOVER JUNCTION ENDODEOXYRIBONUCLEASE RUVC"/>
    <property type="match status" value="1"/>
</dbReference>
<evidence type="ECO:0000256" key="9">
    <source>
        <dbReference type="ARBA" id="ARBA00023125"/>
    </source>
</evidence>
<feature type="active site" evidence="13">
    <location>
        <position position="7"/>
    </location>
</feature>
<dbReference type="Gene3D" id="3.30.420.10">
    <property type="entry name" value="Ribonuclease H-like superfamily/Ribonuclease H"/>
    <property type="match status" value="1"/>
</dbReference>
<evidence type="ECO:0000256" key="10">
    <source>
        <dbReference type="ARBA" id="ARBA00023172"/>
    </source>
</evidence>
<evidence type="ECO:0000256" key="1">
    <source>
        <dbReference type="ARBA" id="ARBA00009518"/>
    </source>
</evidence>
<dbReference type="FunFam" id="3.30.420.10:FF:000002">
    <property type="entry name" value="Crossover junction endodeoxyribonuclease RuvC"/>
    <property type="match status" value="1"/>
</dbReference>
<name>A0A955KVJ3_9BACT</name>
<dbReference type="NCBIfam" id="NF000711">
    <property type="entry name" value="PRK00039.2-1"/>
    <property type="match status" value="1"/>
</dbReference>
<dbReference type="EC" id="3.1.21.10" evidence="13 14"/>
<keyword evidence="3 13" id="KW-0540">Nuclease</keyword>
<evidence type="ECO:0000313" key="15">
    <source>
        <dbReference type="EMBL" id="MCA9374944.1"/>
    </source>
</evidence>
<keyword evidence="2 13" id="KW-0963">Cytoplasm</keyword>
<keyword evidence="6 13" id="KW-0227">DNA damage</keyword>
<evidence type="ECO:0000256" key="5">
    <source>
        <dbReference type="ARBA" id="ARBA00022759"/>
    </source>
</evidence>
<keyword evidence="11 13" id="KW-0234">DNA repair</keyword>
<comment type="function">
    <text evidence="13">The RuvA-RuvB-RuvC complex processes Holliday junction (HJ) DNA during genetic recombination and DNA repair. Endonuclease that resolves HJ intermediates. Cleaves cruciform DNA by making single-stranded nicks across the HJ at symmetrical positions within the homologous arms, yielding a 5'-phosphate and a 3'-hydroxyl group; requires a central core of homology in the junction. The consensus cleavage sequence is 5'-(A/T)TT(C/G)-3'. Cleavage occurs on the 3'-side of the TT dinucleotide at the point of strand exchange. HJ branch migration catalyzed by RuvA-RuvB allows RuvC to scan DNA until it finds its consensus sequence, where it cleaves and resolves the cruciform DNA.</text>
</comment>
<keyword evidence="4 13" id="KW-0479">Metal-binding</keyword>
<dbReference type="InterPro" id="IPR012337">
    <property type="entry name" value="RNaseH-like_sf"/>
</dbReference>
<evidence type="ECO:0000256" key="13">
    <source>
        <dbReference type="HAMAP-Rule" id="MF_00034"/>
    </source>
</evidence>
<dbReference type="GO" id="GO:0048476">
    <property type="term" value="C:Holliday junction resolvase complex"/>
    <property type="evidence" value="ECO:0007669"/>
    <property type="project" value="UniProtKB-UniRule"/>
</dbReference>
<keyword evidence="8 13" id="KW-0460">Magnesium</keyword>
<keyword evidence="5 13" id="KW-0255">Endonuclease</keyword>
<dbReference type="InterPro" id="IPR002176">
    <property type="entry name" value="X-over_junc_endoDNase_RuvC"/>
</dbReference>
<dbReference type="InterPro" id="IPR036397">
    <property type="entry name" value="RNaseH_sf"/>
</dbReference>
<evidence type="ECO:0000256" key="4">
    <source>
        <dbReference type="ARBA" id="ARBA00022723"/>
    </source>
</evidence>
<feature type="binding site" evidence="13">
    <location>
        <position position="7"/>
    </location>
    <ligand>
        <name>Mg(2+)</name>
        <dbReference type="ChEBI" id="CHEBI:18420"/>
        <label>1</label>
    </ligand>
</feature>
<gene>
    <name evidence="13 15" type="primary">ruvC</name>
    <name evidence="15" type="ORF">KC622_01290</name>
</gene>
<evidence type="ECO:0000256" key="8">
    <source>
        <dbReference type="ARBA" id="ARBA00022842"/>
    </source>
</evidence>
<evidence type="ECO:0000256" key="11">
    <source>
        <dbReference type="ARBA" id="ARBA00023204"/>
    </source>
</evidence>
<dbReference type="GO" id="GO:0000287">
    <property type="term" value="F:magnesium ion binding"/>
    <property type="evidence" value="ECO:0007669"/>
    <property type="project" value="UniProtKB-UniRule"/>
</dbReference>
<dbReference type="EMBL" id="JAGQLM010000050">
    <property type="protein sequence ID" value="MCA9374944.1"/>
    <property type="molecule type" value="Genomic_DNA"/>
</dbReference>
<accession>A0A955KVJ3</accession>
<dbReference type="GO" id="GO:0008821">
    <property type="term" value="F:crossover junction DNA endonuclease activity"/>
    <property type="evidence" value="ECO:0007669"/>
    <property type="project" value="UniProtKB-UniRule"/>
</dbReference>
<dbReference type="Proteomes" id="UP000748332">
    <property type="component" value="Unassembled WGS sequence"/>
</dbReference>
<evidence type="ECO:0000313" key="16">
    <source>
        <dbReference type="Proteomes" id="UP000748332"/>
    </source>
</evidence>
<reference evidence="15" key="2">
    <citation type="journal article" date="2021" name="Microbiome">
        <title>Successional dynamics and alternative stable states in a saline activated sludge microbial community over 9 years.</title>
        <authorList>
            <person name="Wang Y."/>
            <person name="Ye J."/>
            <person name="Ju F."/>
            <person name="Liu L."/>
            <person name="Boyd J.A."/>
            <person name="Deng Y."/>
            <person name="Parks D.H."/>
            <person name="Jiang X."/>
            <person name="Yin X."/>
            <person name="Woodcroft B.J."/>
            <person name="Tyson G.W."/>
            <person name="Hugenholtz P."/>
            <person name="Polz M.F."/>
            <person name="Zhang T."/>
        </authorList>
    </citation>
    <scope>NUCLEOTIDE SEQUENCE</scope>
    <source>
        <strain evidence="15">HKST-UBA16</strain>
    </source>
</reference>
<dbReference type="Pfam" id="PF02075">
    <property type="entry name" value="RuvC"/>
    <property type="match status" value="1"/>
</dbReference>
<dbReference type="GO" id="GO:0006310">
    <property type="term" value="P:DNA recombination"/>
    <property type="evidence" value="ECO:0007669"/>
    <property type="project" value="UniProtKB-UniRule"/>
</dbReference>
<dbReference type="NCBIfam" id="TIGR00228">
    <property type="entry name" value="ruvC"/>
    <property type="match status" value="1"/>
</dbReference>
<feature type="active site" evidence="13">
    <location>
        <position position="67"/>
    </location>
</feature>
<feature type="binding site" evidence="13">
    <location>
        <position position="67"/>
    </location>
    <ligand>
        <name>Mg(2+)</name>
        <dbReference type="ChEBI" id="CHEBI:18420"/>
        <label>2</label>
    </ligand>
</feature>
<dbReference type="PANTHER" id="PTHR30194:SF3">
    <property type="entry name" value="CROSSOVER JUNCTION ENDODEOXYRIBONUCLEASE RUVC"/>
    <property type="match status" value="1"/>
</dbReference>
<evidence type="ECO:0000256" key="6">
    <source>
        <dbReference type="ARBA" id="ARBA00022763"/>
    </source>
</evidence>
<comment type="caution">
    <text evidence="15">The sequence shown here is derived from an EMBL/GenBank/DDBJ whole genome shotgun (WGS) entry which is preliminary data.</text>
</comment>
<comment type="catalytic activity">
    <reaction evidence="12 13">
        <text>Endonucleolytic cleavage at a junction such as a reciprocal single-stranded crossover between two homologous DNA duplexes (Holliday junction).</text>
        <dbReference type="EC" id="3.1.21.10"/>
    </reaction>
</comment>
<dbReference type="CDD" id="cd16962">
    <property type="entry name" value="RuvC"/>
    <property type="match status" value="1"/>
</dbReference>
<comment type="cofactor">
    <cofactor evidence="13">
        <name>Mg(2+)</name>
        <dbReference type="ChEBI" id="CHEBI:18420"/>
    </cofactor>
    <text evidence="13">Binds 2 Mg(2+) ion per subunit.</text>
</comment>
<comment type="similarity">
    <text evidence="1 13">Belongs to the RuvC family.</text>
</comment>
<dbReference type="HAMAP" id="MF_00034">
    <property type="entry name" value="RuvC"/>
    <property type="match status" value="1"/>
</dbReference>
<dbReference type="PROSITE" id="PS01321">
    <property type="entry name" value="RUVC"/>
    <property type="match status" value="1"/>
</dbReference>
<evidence type="ECO:0000256" key="2">
    <source>
        <dbReference type="ARBA" id="ARBA00022490"/>
    </source>
</evidence>
<evidence type="ECO:0000256" key="3">
    <source>
        <dbReference type="ARBA" id="ARBA00022722"/>
    </source>
</evidence>
<sequence>MRILGIDPGFALVGWGVIEFHSSSISLIDYGVLSTDKSLEHSDRLLEIFKDMRSLLEDFNPDCVGIETLLFHRNITTAMGVSEARGVILMAARLRDKIRIQEVTPLQVKNSVSGYGRATKKQMQENVRIICGLDAVPEPDDAADAIAVAICAHDLISSSQLS</sequence>
<dbReference type="AlphaFoldDB" id="A0A955KVJ3"/>
<dbReference type="InterPro" id="IPR020563">
    <property type="entry name" value="X-over_junc_endoDNase_Mg_BS"/>
</dbReference>
<reference evidence="15" key="1">
    <citation type="submission" date="2020-04" db="EMBL/GenBank/DDBJ databases">
        <authorList>
            <person name="Zhang T."/>
        </authorList>
    </citation>
    <scope>NUCLEOTIDE SEQUENCE</scope>
    <source>
        <strain evidence="15">HKST-UBA16</strain>
    </source>
</reference>
<evidence type="ECO:0000256" key="12">
    <source>
        <dbReference type="ARBA" id="ARBA00029354"/>
    </source>
</evidence>
<dbReference type="SUPFAM" id="SSF53098">
    <property type="entry name" value="Ribonuclease H-like"/>
    <property type="match status" value="1"/>
</dbReference>
<comment type="subunit">
    <text evidence="13">Homodimer which binds Holliday junction (HJ) DNA. The HJ becomes 2-fold symmetrical on binding to RuvC with unstacked arms; it has a different conformation from HJ DNA in complex with RuvA. In the full resolvosome a probable DNA-RuvA(4)-RuvB(12)-RuvC(2) complex forms which resolves the HJ.</text>
</comment>
<comment type="subcellular location">
    <subcellularLocation>
        <location evidence="13">Cytoplasm</location>
    </subcellularLocation>
</comment>
<dbReference type="GO" id="GO:0005737">
    <property type="term" value="C:cytoplasm"/>
    <property type="evidence" value="ECO:0007669"/>
    <property type="project" value="UniProtKB-SubCell"/>
</dbReference>
<feature type="binding site" evidence="13">
    <location>
        <position position="141"/>
    </location>
    <ligand>
        <name>Mg(2+)</name>
        <dbReference type="ChEBI" id="CHEBI:18420"/>
        <label>1</label>
    </ligand>
</feature>
<dbReference type="GO" id="GO:0003677">
    <property type="term" value="F:DNA binding"/>
    <property type="evidence" value="ECO:0007669"/>
    <property type="project" value="UniProtKB-KW"/>
</dbReference>
<evidence type="ECO:0000256" key="14">
    <source>
        <dbReference type="NCBIfam" id="TIGR00228"/>
    </source>
</evidence>
<evidence type="ECO:0000256" key="7">
    <source>
        <dbReference type="ARBA" id="ARBA00022801"/>
    </source>
</evidence>
<proteinExistence type="inferred from homology"/>